<feature type="domain" description="K Homology" evidence="5">
    <location>
        <begin position="398"/>
        <end position="465"/>
    </location>
</feature>
<feature type="domain" description="K Homology" evidence="5">
    <location>
        <begin position="879"/>
        <end position="950"/>
    </location>
</feature>
<feature type="region of interest" description="Disordered" evidence="4">
    <location>
        <begin position="839"/>
        <end position="860"/>
    </location>
</feature>
<feature type="domain" description="K Homology" evidence="5">
    <location>
        <begin position="1104"/>
        <end position="1214"/>
    </location>
</feature>
<dbReference type="PROSITE" id="PS50084">
    <property type="entry name" value="KH_TYPE_1"/>
    <property type="match status" value="9"/>
</dbReference>
<keyword evidence="3" id="KW-0175">Coiled coil</keyword>
<feature type="domain" description="K Homology" evidence="5">
    <location>
        <begin position="222"/>
        <end position="299"/>
    </location>
</feature>
<dbReference type="InterPro" id="IPR004087">
    <property type="entry name" value="KH_dom"/>
</dbReference>
<protein>
    <recommendedName>
        <fullName evidence="5">K Homology domain-containing protein</fullName>
    </recommendedName>
</protein>
<feature type="compositionally biased region" description="Low complexity" evidence="4">
    <location>
        <begin position="39"/>
        <end position="54"/>
    </location>
</feature>
<gene>
    <name evidence="6" type="ORF">QBC47DRAFT_401863</name>
</gene>
<dbReference type="PANTHER" id="PTHR10627">
    <property type="entry name" value="SCP160"/>
    <property type="match status" value="1"/>
</dbReference>
<feature type="domain" description="K Homology" evidence="5">
    <location>
        <begin position="1035"/>
        <end position="1103"/>
    </location>
</feature>
<proteinExistence type="predicted"/>
<dbReference type="SMART" id="SM00322">
    <property type="entry name" value="KH"/>
    <property type="match status" value="10"/>
</dbReference>
<dbReference type="Gene3D" id="3.30.1370.10">
    <property type="entry name" value="K Homology domain, type 1"/>
    <property type="match status" value="10"/>
</dbReference>
<evidence type="ECO:0000256" key="3">
    <source>
        <dbReference type="SAM" id="Coils"/>
    </source>
</evidence>
<feature type="domain" description="K Homology" evidence="5">
    <location>
        <begin position="954"/>
        <end position="1031"/>
    </location>
</feature>
<feature type="region of interest" description="Disordered" evidence="4">
    <location>
        <begin position="345"/>
        <end position="364"/>
    </location>
</feature>
<feature type="region of interest" description="Disordered" evidence="4">
    <location>
        <begin position="31"/>
        <end position="75"/>
    </location>
</feature>
<keyword evidence="1" id="KW-0677">Repeat</keyword>
<dbReference type="PANTHER" id="PTHR10627:SF31">
    <property type="entry name" value="DODECA-SATELLITE-BINDING PROTEIN 1, ISOFORM A"/>
    <property type="match status" value="1"/>
</dbReference>
<evidence type="ECO:0000256" key="4">
    <source>
        <dbReference type="SAM" id="MobiDB-lite"/>
    </source>
</evidence>
<evidence type="ECO:0000313" key="6">
    <source>
        <dbReference type="EMBL" id="KAK1755700.1"/>
    </source>
</evidence>
<name>A0AAJ0FC06_9PEZI</name>
<dbReference type="EMBL" id="MU839833">
    <property type="protein sequence ID" value="KAK1755700.1"/>
    <property type="molecule type" value="Genomic_DNA"/>
</dbReference>
<sequence length="1301" mass="141680">MADTAPTQPSAASQLLQQHIAAEAHHVTVDDVPDEAFIKPAASPDAPTADSKPSGAESEPMSTKAAGKQKAKDTVGLDTQSHELFPELGGPKPKANTGVAPIWDAKSTVNGKASGASPANGTPRSSAPASGVTTPTGPSLRGPGSVTIPGRNVETLFLEPHHLLPRSQLKRPIPDILRDVNRKSRATISMHTAGNGKFKLEAVGTQDVALKALKDLMNQIGSKQVVKVPIPNSARAHIIGKGGSTIKSLQEKHGARIQLPKAEDNQAGDEDEDQMIDVHVEGNALSAAAARDAILKIAGERATNVNTRMKGVPAEFYPFIAGPKNTFVHKLEEDNGVQIRVPPHQAMSSQPPTMPAPGQAPAFAPAPSENCIQLAGDRNAVQAARAAIERRVEELRSQLALDQVSLQHGRHRFIIGDNGASMDEFFEETGCTIILPNDEDDDMVTVIGPRDNVQAGLDRAIDLAMKGQCLNFDISRFHRQAPGGAAAHARNVTRYLRHKNEIQRLEKAHNVKFTTRFTEEGVLPWELSSRDGKNAIRAQSEIKDLVDSHPPARMTTLTVDPFFHTYIKNEIQPRVRQDYGVQLVVPDPSETNFPILLVYEGPSSPDSYEVPRSQPTQPEINEMRKWLQEAQKHIQDVVDQQEEISAKSLEIPLQYHEKLKKFIKKEQDVKRDANKPSVRASGAGATVTFRGPRSDVASLVAKCEAFIEQEKQDEKERGFTLEFEFPQKFANHLIGKGGSNIRELRERFDVDIQVQDGKVQLKGPKAKAEAAKAHIIALGRQLQDETTHILKIDPKFHSELIGAQGAQITRLQTRHKVLIFIPRNAKTQKDDDSVVEVASEAGKPRRQQAPDEVVVRGPKKGADDAREEILTFVQYLKDNSFTAVVSVQQEQVKSLIGIRGAALEQLRQDTGARIDIPSERDTPNGLVEIQIKGTKAQVAAAKKIIEEKKAIFDDTITKTLEVDRKYHPTLIGAGGSNIRDIVVQAGGSDDRHEVGRTVRFPERATDGNMIKVQGPREVVNKIVAHIEAFVAQRANQVTETIEVPVDKHRSLIGRGGDIKRGLEAQFKVSIDIPRQGSGQTGVKIVGQSADVEKAKAHIQSMLKEQQGETVQVPRALHHAVSNNGQFFRKLRNDFHVSVDHAGQAVPAKPAVAGKPRANGSALPLITDDAEATADVHSWNVVENTSTEEGDLPWVLRGSAENVEKAKKAIESALEQAKNQNATGYLVLPDPKTYRYVIGQGGSKVNQIRKQSGCKITVPKDQAKDEAIEVVGTKEGVEKAKDLILAAVKEGLANGRARGPRG</sequence>
<reference evidence="6" key="1">
    <citation type="submission" date="2023-06" db="EMBL/GenBank/DDBJ databases">
        <title>Genome-scale phylogeny and comparative genomics of the fungal order Sordariales.</title>
        <authorList>
            <consortium name="Lawrence Berkeley National Laboratory"/>
            <person name="Hensen N."/>
            <person name="Bonometti L."/>
            <person name="Westerberg I."/>
            <person name="Brannstrom I.O."/>
            <person name="Guillou S."/>
            <person name="Cros-Aarteil S."/>
            <person name="Calhoun S."/>
            <person name="Haridas S."/>
            <person name="Kuo A."/>
            <person name="Mondo S."/>
            <person name="Pangilinan J."/>
            <person name="Riley R."/>
            <person name="Labutti K."/>
            <person name="Andreopoulos B."/>
            <person name="Lipzen A."/>
            <person name="Chen C."/>
            <person name="Yanf M."/>
            <person name="Daum C."/>
            <person name="Ng V."/>
            <person name="Clum A."/>
            <person name="Steindorff A."/>
            <person name="Ohm R."/>
            <person name="Martin F."/>
            <person name="Silar P."/>
            <person name="Natvig D."/>
            <person name="Lalanne C."/>
            <person name="Gautier V."/>
            <person name="Ament-Velasquez S.L."/>
            <person name="Kruys A."/>
            <person name="Hutchinson M.I."/>
            <person name="Powell A.J."/>
            <person name="Barry K."/>
            <person name="Miller A.N."/>
            <person name="Grigoriev I.V."/>
            <person name="Debuchy R."/>
            <person name="Gladieux P."/>
            <person name="Thoren M.H."/>
            <person name="Johannesson H."/>
        </authorList>
    </citation>
    <scope>NUCLEOTIDE SEQUENCE</scope>
    <source>
        <strain evidence="6">PSN4</strain>
    </source>
</reference>
<dbReference type="InterPro" id="IPR036612">
    <property type="entry name" value="KH_dom_type_1_sf"/>
</dbReference>
<accession>A0AAJ0FC06</accession>
<feature type="domain" description="K Homology" evidence="5">
    <location>
        <begin position="717"/>
        <end position="780"/>
    </location>
</feature>
<dbReference type="GO" id="GO:0005737">
    <property type="term" value="C:cytoplasm"/>
    <property type="evidence" value="ECO:0007669"/>
    <property type="project" value="TreeGrafter"/>
</dbReference>
<evidence type="ECO:0000256" key="1">
    <source>
        <dbReference type="ARBA" id="ARBA00022737"/>
    </source>
</evidence>
<dbReference type="CDD" id="cd22408">
    <property type="entry name" value="KH-I_Vigilin_rpt4"/>
    <property type="match status" value="1"/>
</dbReference>
<comment type="caution">
    <text evidence="6">The sequence shown here is derived from an EMBL/GenBank/DDBJ whole genome shotgun (WGS) entry which is preliminary data.</text>
</comment>
<dbReference type="CDD" id="cd22448">
    <property type="entry name" value="KH-I_ScSCP160_rpt3"/>
    <property type="match status" value="1"/>
</dbReference>
<evidence type="ECO:0000313" key="7">
    <source>
        <dbReference type="Proteomes" id="UP001239445"/>
    </source>
</evidence>
<feature type="region of interest" description="Disordered" evidence="4">
    <location>
        <begin position="108"/>
        <end position="146"/>
    </location>
</feature>
<dbReference type="SUPFAM" id="SSF54791">
    <property type="entry name" value="Eukaryotic type KH-domain (KH-domain type I)"/>
    <property type="match status" value="8"/>
</dbReference>
<dbReference type="Proteomes" id="UP001239445">
    <property type="component" value="Unassembled WGS sequence"/>
</dbReference>
<dbReference type="CDD" id="cd02394">
    <property type="entry name" value="KH-I_Vigilin_rpt6"/>
    <property type="match status" value="1"/>
</dbReference>
<dbReference type="InterPro" id="IPR004088">
    <property type="entry name" value="KH_dom_type_1"/>
</dbReference>
<organism evidence="6 7">
    <name type="scientific">Echria macrotheca</name>
    <dbReference type="NCBI Taxonomy" id="438768"/>
    <lineage>
        <taxon>Eukaryota</taxon>
        <taxon>Fungi</taxon>
        <taxon>Dikarya</taxon>
        <taxon>Ascomycota</taxon>
        <taxon>Pezizomycotina</taxon>
        <taxon>Sordariomycetes</taxon>
        <taxon>Sordariomycetidae</taxon>
        <taxon>Sordariales</taxon>
        <taxon>Schizotheciaceae</taxon>
        <taxon>Echria</taxon>
    </lineage>
</organism>
<keyword evidence="7" id="KW-1185">Reference proteome</keyword>
<evidence type="ECO:0000256" key="2">
    <source>
        <dbReference type="PROSITE-ProRule" id="PRU00117"/>
    </source>
</evidence>
<feature type="compositionally biased region" description="Polar residues" evidence="4">
    <location>
        <begin position="108"/>
        <end position="137"/>
    </location>
</feature>
<dbReference type="Pfam" id="PF00013">
    <property type="entry name" value="KH_1"/>
    <property type="match status" value="8"/>
</dbReference>
<dbReference type="Pfam" id="PF22952">
    <property type="entry name" value="KH_11"/>
    <property type="match status" value="1"/>
</dbReference>
<dbReference type="GO" id="GO:0003729">
    <property type="term" value="F:mRNA binding"/>
    <property type="evidence" value="ECO:0007669"/>
    <property type="project" value="TreeGrafter"/>
</dbReference>
<dbReference type="InterPro" id="IPR054548">
    <property type="entry name" value="SCP160-like_KH"/>
</dbReference>
<keyword evidence="2" id="KW-0694">RNA-binding</keyword>
<evidence type="ECO:0000259" key="5">
    <source>
        <dbReference type="SMART" id="SM00322"/>
    </source>
</evidence>
<feature type="domain" description="K Homology" evidence="5">
    <location>
        <begin position="784"/>
        <end position="874"/>
    </location>
</feature>
<feature type="domain" description="K Homology" evidence="5">
    <location>
        <begin position="303"/>
        <end position="393"/>
    </location>
</feature>
<feature type="coiled-coil region" evidence="3">
    <location>
        <begin position="1195"/>
        <end position="1222"/>
    </location>
</feature>
<feature type="domain" description="K Homology" evidence="5">
    <location>
        <begin position="1219"/>
        <end position="1288"/>
    </location>
</feature>